<proteinExistence type="predicted"/>
<feature type="transmembrane region" description="Helical" evidence="1">
    <location>
        <begin position="20"/>
        <end position="41"/>
    </location>
</feature>
<evidence type="ECO:0000313" key="2">
    <source>
        <dbReference type="EMBL" id="KNZ64350.1"/>
    </source>
</evidence>
<dbReference type="Proteomes" id="UP000037035">
    <property type="component" value="Unassembled WGS sequence"/>
</dbReference>
<protein>
    <submittedName>
        <fullName evidence="2">Uncharacterized protein</fullName>
    </submittedName>
</protein>
<evidence type="ECO:0000313" key="3">
    <source>
        <dbReference type="Proteomes" id="UP000037035"/>
    </source>
</evidence>
<dbReference type="VEuPathDB" id="FungiDB:VP01_1038g4"/>
<dbReference type="AlphaFoldDB" id="A0A0L6VVV7"/>
<reference evidence="2 3" key="1">
    <citation type="submission" date="2015-08" db="EMBL/GenBank/DDBJ databases">
        <title>Next Generation Sequencing and Analysis of the Genome of Puccinia sorghi L Schw, the Causal Agent of Maize Common Rust.</title>
        <authorList>
            <person name="Rochi L."/>
            <person name="Burguener G."/>
            <person name="Darino M."/>
            <person name="Turjanski A."/>
            <person name="Kreff E."/>
            <person name="Dieguez M.J."/>
            <person name="Sacco F."/>
        </authorList>
    </citation>
    <scope>NUCLEOTIDE SEQUENCE [LARGE SCALE GENOMIC DNA]</scope>
    <source>
        <strain evidence="2 3">RO10H11247</strain>
    </source>
</reference>
<keyword evidence="3" id="KW-1185">Reference proteome</keyword>
<keyword evidence="1" id="KW-0812">Transmembrane</keyword>
<name>A0A0L6VVV7_9BASI</name>
<keyword evidence="1" id="KW-0472">Membrane</keyword>
<accession>A0A0L6VVV7</accession>
<keyword evidence="1" id="KW-1133">Transmembrane helix</keyword>
<sequence length="233" mass="26795">MFGSKSRRTRGKFSNVTVINSYFILFYFIFLLSFLSVFLGVERRKTTNKKRNHVINQSSLDSLVSLPLNMPLFTKHLRSGTLRLTIPTTTILLLKILELMFKTAVLPQNMEGEIPSHWALCKQMNEYLHYFGLTSLQQTAIEALWSLTSHAKCHHMLKLMDESHNSSKGIGQVMEAIPPHTKRVLQDIQYPSNDPQHSLHNLIFQLVCLHTFWNITKTIFTANFGNSSNEDDL</sequence>
<dbReference type="EMBL" id="LAVV01000432">
    <property type="protein sequence ID" value="KNZ64350.1"/>
    <property type="molecule type" value="Genomic_DNA"/>
</dbReference>
<dbReference type="STRING" id="27349.A0A0L6VVV7"/>
<gene>
    <name evidence="2" type="ORF">VP01_1038g4</name>
</gene>
<evidence type="ECO:0000256" key="1">
    <source>
        <dbReference type="SAM" id="Phobius"/>
    </source>
</evidence>
<organism evidence="2 3">
    <name type="scientific">Puccinia sorghi</name>
    <dbReference type="NCBI Taxonomy" id="27349"/>
    <lineage>
        <taxon>Eukaryota</taxon>
        <taxon>Fungi</taxon>
        <taxon>Dikarya</taxon>
        <taxon>Basidiomycota</taxon>
        <taxon>Pucciniomycotina</taxon>
        <taxon>Pucciniomycetes</taxon>
        <taxon>Pucciniales</taxon>
        <taxon>Pucciniaceae</taxon>
        <taxon>Puccinia</taxon>
    </lineage>
</organism>
<comment type="caution">
    <text evidence="2">The sequence shown here is derived from an EMBL/GenBank/DDBJ whole genome shotgun (WGS) entry which is preliminary data.</text>
</comment>